<dbReference type="Proteomes" id="UP000326912">
    <property type="component" value="Unassembled WGS sequence"/>
</dbReference>
<dbReference type="SUPFAM" id="SSF55729">
    <property type="entry name" value="Acyl-CoA N-acyltransferases (Nat)"/>
    <property type="match status" value="1"/>
</dbReference>
<dbReference type="InterPro" id="IPR000182">
    <property type="entry name" value="GNAT_dom"/>
</dbReference>
<evidence type="ECO:0000259" key="3">
    <source>
        <dbReference type="PROSITE" id="PS51186"/>
    </source>
</evidence>
<keyword evidence="2" id="KW-0012">Acyltransferase</keyword>
<evidence type="ECO:0000256" key="1">
    <source>
        <dbReference type="ARBA" id="ARBA00022679"/>
    </source>
</evidence>
<dbReference type="RefSeq" id="WP_151758998.1">
    <property type="nucleotide sequence ID" value="NZ_BKZW01000003.1"/>
</dbReference>
<dbReference type="PROSITE" id="PS51186">
    <property type="entry name" value="GNAT"/>
    <property type="match status" value="1"/>
</dbReference>
<dbReference type="InterPro" id="IPR050832">
    <property type="entry name" value="Bact_Acetyltransf"/>
</dbReference>
<dbReference type="InterPro" id="IPR016181">
    <property type="entry name" value="Acyl_CoA_acyltransferase"/>
</dbReference>
<protein>
    <submittedName>
        <fullName evidence="4">N-acetyltransferase</fullName>
    </submittedName>
</protein>
<dbReference type="CDD" id="cd04301">
    <property type="entry name" value="NAT_SF"/>
    <property type="match status" value="1"/>
</dbReference>
<dbReference type="Pfam" id="PF00583">
    <property type="entry name" value="Acetyltransf_1"/>
    <property type="match status" value="1"/>
</dbReference>
<dbReference type="GO" id="GO:0016747">
    <property type="term" value="F:acyltransferase activity, transferring groups other than amino-acyl groups"/>
    <property type="evidence" value="ECO:0007669"/>
    <property type="project" value="InterPro"/>
</dbReference>
<gene>
    <name evidence="4" type="ORF">KDW_55210</name>
</gene>
<keyword evidence="5" id="KW-1185">Reference proteome</keyword>
<feature type="domain" description="N-acetyltransferase" evidence="3">
    <location>
        <begin position="7"/>
        <end position="177"/>
    </location>
</feature>
<organism evidence="4 5">
    <name type="scientific">Dictyobacter vulcani</name>
    <dbReference type="NCBI Taxonomy" id="2607529"/>
    <lineage>
        <taxon>Bacteria</taxon>
        <taxon>Bacillati</taxon>
        <taxon>Chloroflexota</taxon>
        <taxon>Ktedonobacteria</taxon>
        <taxon>Ktedonobacterales</taxon>
        <taxon>Dictyobacteraceae</taxon>
        <taxon>Dictyobacter</taxon>
    </lineage>
</organism>
<comment type="caution">
    <text evidence="4">The sequence shown here is derived from an EMBL/GenBank/DDBJ whole genome shotgun (WGS) entry which is preliminary data.</text>
</comment>
<dbReference type="PANTHER" id="PTHR43877:SF2">
    <property type="entry name" value="AMINOALKYLPHOSPHONATE N-ACETYLTRANSFERASE-RELATED"/>
    <property type="match status" value="1"/>
</dbReference>
<dbReference type="EMBL" id="BKZW01000003">
    <property type="protein sequence ID" value="GER91359.1"/>
    <property type="molecule type" value="Genomic_DNA"/>
</dbReference>
<keyword evidence="1 4" id="KW-0808">Transferase</keyword>
<reference evidence="4 5" key="1">
    <citation type="submission" date="2019-10" db="EMBL/GenBank/DDBJ databases">
        <title>Dictyobacter vulcani sp. nov., within the class Ktedonobacteria, isolated from soil of volcanic Mt. Zao.</title>
        <authorList>
            <person name="Zheng Y."/>
            <person name="Wang C.M."/>
            <person name="Sakai Y."/>
            <person name="Abe K."/>
            <person name="Yokota A."/>
            <person name="Yabe S."/>
        </authorList>
    </citation>
    <scope>NUCLEOTIDE SEQUENCE [LARGE SCALE GENOMIC DNA]</scope>
    <source>
        <strain evidence="4 5">W12</strain>
    </source>
</reference>
<evidence type="ECO:0000256" key="2">
    <source>
        <dbReference type="ARBA" id="ARBA00023315"/>
    </source>
</evidence>
<dbReference type="Gene3D" id="3.40.630.30">
    <property type="match status" value="1"/>
</dbReference>
<proteinExistence type="predicted"/>
<dbReference type="PANTHER" id="PTHR43877">
    <property type="entry name" value="AMINOALKYLPHOSPHONATE N-ACETYLTRANSFERASE-RELATED-RELATED"/>
    <property type="match status" value="1"/>
</dbReference>
<accession>A0A5J4KZ37</accession>
<evidence type="ECO:0000313" key="4">
    <source>
        <dbReference type="EMBL" id="GER91359.1"/>
    </source>
</evidence>
<name>A0A5J4KZ37_9CHLR</name>
<sequence length="177" mass="19640">MPDTPSFTISKVDPDQEQSILPALIHLLQDTVAHGASIGFLPPLNTEEAHNYWTSVFQDIARHSCVLLIARDEGQLIGSIQLGLATKPNALHRAEVQKLFVLHSQRRRGIGRALLQAIEQIARDEKRTLLILDTRQGDAAEQLYHTAGYQEAGTIPAYARNANGTLDSTVFFYKLLD</sequence>
<dbReference type="AlphaFoldDB" id="A0A5J4KZ37"/>
<evidence type="ECO:0000313" key="5">
    <source>
        <dbReference type="Proteomes" id="UP000326912"/>
    </source>
</evidence>